<dbReference type="Gene3D" id="3.40.33.10">
    <property type="entry name" value="CAP"/>
    <property type="match status" value="1"/>
</dbReference>
<evidence type="ECO:0000256" key="1">
    <source>
        <dbReference type="SAM" id="SignalP"/>
    </source>
</evidence>
<feature type="domain" description="SCP" evidence="2">
    <location>
        <begin position="22"/>
        <end position="155"/>
    </location>
</feature>
<organism evidence="3">
    <name type="scientific">Mesocestoides corti</name>
    <name type="common">Flatworm</name>
    <dbReference type="NCBI Taxonomy" id="53468"/>
    <lineage>
        <taxon>Eukaryota</taxon>
        <taxon>Metazoa</taxon>
        <taxon>Spiralia</taxon>
        <taxon>Lophotrochozoa</taxon>
        <taxon>Platyhelminthes</taxon>
        <taxon>Cestoda</taxon>
        <taxon>Eucestoda</taxon>
        <taxon>Cyclophyllidea</taxon>
        <taxon>Mesocestoididae</taxon>
        <taxon>Mesocestoides</taxon>
    </lineage>
</organism>
<proteinExistence type="predicted"/>
<protein>
    <submittedName>
        <fullName evidence="3">SCP domain-containing protein</fullName>
    </submittedName>
</protein>
<dbReference type="WBParaSite" id="MCU_008924-RA">
    <property type="protein sequence ID" value="MCU_008924-RA"/>
    <property type="gene ID" value="MCU_008924"/>
</dbReference>
<sequence>MLKLLSLLILTWHVLAEVPTDEERKAILECHTSLREHVNPPASNMMLMNYSIEMENLAVTYFADCRPPRNREPFQGTFELLFHDLPEKSQYVQELCKVNGNDYDYEKDDCSRSCREYYHMVRATLTQVGCALKACPNRNDASNSTYTLVCIYKPG</sequence>
<feature type="signal peptide" evidence="1">
    <location>
        <begin position="1"/>
        <end position="16"/>
    </location>
</feature>
<dbReference type="Pfam" id="PF00188">
    <property type="entry name" value="CAP"/>
    <property type="match status" value="1"/>
</dbReference>
<dbReference type="AlphaFoldDB" id="A0A5K3FJ48"/>
<evidence type="ECO:0000313" key="3">
    <source>
        <dbReference type="WBParaSite" id="MCU_008924-RA"/>
    </source>
</evidence>
<name>A0A5K3FJ48_MESCO</name>
<dbReference type="InterPro" id="IPR014044">
    <property type="entry name" value="CAP_dom"/>
</dbReference>
<reference evidence="3" key="1">
    <citation type="submission" date="2019-11" db="UniProtKB">
        <authorList>
            <consortium name="WormBaseParasite"/>
        </authorList>
    </citation>
    <scope>IDENTIFICATION</scope>
</reference>
<dbReference type="SMART" id="SM00198">
    <property type="entry name" value="SCP"/>
    <property type="match status" value="1"/>
</dbReference>
<accession>A0A5K3FJ48</accession>
<keyword evidence="1" id="KW-0732">Signal</keyword>
<dbReference type="SUPFAM" id="SSF55797">
    <property type="entry name" value="PR-1-like"/>
    <property type="match status" value="1"/>
</dbReference>
<evidence type="ECO:0000259" key="2">
    <source>
        <dbReference type="SMART" id="SM00198"/>
    </source>
</evidence>
<dbReference type="InterPro" id="IPR035940">
    <property type="entry name" value="CAP_sf"/>
</dbReference>
<feature type="chain" id="PRO_5024463070" evidence="1">
    <location>
        <begin position="17"/>
        <end position="155"/>
    </location>
</feature>